<comment type="caution">
    <text evidence="7">The sequence shown here is derived from an EMBL/GenBank/DDBJ whole genome shotgun (WGS) entry which is preliminary data.</text>
</comment>
<evidence type="ECO:0000256" key="4">
    <source>
        <dbReference type="ARBA" id="ARBA00022989"/>
    </source>
</evidence>
<dbReference type="SUPFAM" id="SSF54523">
    <property type="entry name" value="Pili subunits"/>
    <property type="match status" value="1"/>
</dbReference>
<dbReference type="GO" id="GO:0016020">
    <property type="term" value="C:membrane"/>
    <property type="evidence" value="ECO:0007669"/>
    <property type="project" value="UniProtKB-SubCell"/>
</dbReference>
<dbReference type="AlphaFoldDB" id="A0A927IGJ2"/>
<keyword evidence="5 6" id="KW-0472">Membrane</keyword>
<proteinExistence type="predicted"/>
<gene>
    <name evidence="7" type="ORF">IEN85_02970</name>
</gene>
<dbReference type="Proteomes" id="UP000622317">
    <property type="component" value="Unassembled WGS sequence"/>
</dbReference>
<dbReference type="InterPro" id="IPR012902">
    <property type="entry name" value="N_methyl_site"/>
</dbReference>
<dbReference type="EMBL" id="JACYFG010000006">
    <property type="protein sequence ID" value="MBD5778440.1"/>
    <property type="molecule type" value="Genomic_DNA"/>
</dbReference>
<evidence type="ECO:0000313" key="7">
    <source>
        <dbReference type="EMBL" id="MBD5778440.1"/>
    </source>
</evidence>
<evidence type="ECO:0000256" key="2">
    <source>
        <dbReference type="ARBA" id="ARBA00022481"/>
    </source>
</evidence>
<dbReference type="GO" id="GO:0015628">
    <property type="term" value="P:protein secretion by the type II secretion system"/>
    <property type="evidence" value="ECO:0007669"/>
    <property type="project" value="InterPro"/>
</dbReference>
<evidence type="ECO:0000256" key="1">
    <source>
        <dbReference type="ARBA" id="ARBA00004167"/>
    </source>
</evidence>
<dbReference type="PRINTS" id="PR00885">
    <property type="entry name" value="BCTERIALGSPH"/>
</dbReference>
<comment type="subcellular location">
    <subcellularLocation>
        <location evidence="1">Membrane</location>
        <topology evidence="1">Single-pass membrane protein</topology>
    </subcellularLocation>
</comment>
<dbReference type="Pfam" id="PF07963">
    <property type="entry name" value="N_methyl"/>
    <property type="match status" value="1"/>
</dbReference>
<evidence type="ECO:0000313" key="8">
    <source>
        <dbReference type="Proteomes" id="UP000622317"/>
    </source>
</evidence>
<protein>
    <submittedName>
        <fullName evidence="7">Prepilin-type N-terminal cleavage/methylation domain-containing protein</fullName>
    </submittedName>
</protein>
<dbReference type="GO" id="GO:0015627">
    <property type="term" value="C:type II protein secretion system complex"/>
    <property type="evidence" value="ECO:0007669"/>
    <property type="project" value="InterPro"/>
</dbReference>
<organism evidence="7 8">
    <name type="scientific">Pelagicoccus enzymogenes</name>
    <dbReference type="NCBI Taxonomy" id="2773457"/>
    <lineage>
        <taxon>Bacteria</taxon>
        <taxon>Pseudomonadati</taxon>
        <taxon>Verrucomicrobiota</taxon>
        <taxon>Opitutia</taxon>
        <taxon>Puniceicoccales</taxon>
        <taxon>Pelagicoccaceae</taxon>
        <taxon>Pelagicoccus</taxon>
    </lineage>
</organism>
<dbReference type="InterPro" id="IPR045584">
    <property type="entry name" value="Pilin-like"/>
</dbReference>
<keyword evidence="8" id="KW-1185">Reference proteome</keyword>
<dbReference type="RefSeq" id="WP_191615581.1">
    <property type="nucleotide sequence ID" value="NZ_JACYFG010000006.1"/>
</dbReference>
<name>A0A927IGJ2_9BACT</name>
<evidence type="ECO:0000256" key="6">
    <source>
        <dbReference type="SAM" id="Phobius"/>
    </source>
</evidence>
<evidence type="ECO:0000256" key="5">
    <source>
        <dbReference type="ARBA" id="ARBA00023136"/>
    </source>
</evidence>
<keyword evidence="4 6" id="KW-1133">Transmembrane helix</keyword>
<feature type="transmembrane region" description="Helical" evidence="6">
    <location>
        <begin position="12"/>
        <end position="33"/>
    </location>
</feature>
<dbReference type="NCBIfam" id="TIGR02532">
    <property type="entry name" value="IV_pilin_GFxxxE"/>
    <property type="match status" value="1"/>
</dbReference>
<evidence type="ECO:0000256" key="3">
    <source>
        <dbReference type="ARBA" id="ARBA00022692"/>
    </source>
</evidence>
<reference evidence="7" key="1">
    <citation type="submission" date="2020-09" db="EMBL/GenBank/DDBJ databases">
        <title>Pelagicoccus enzymogenes sp. nov. with an EPS production, isolated from marine sediment.</title>
        <authorList>
            <person name="Feng X."/>
        </authorList>
    </citation>
    <scope>NUCLEOTIDE SEQUENCE</scope>
    <source>
        <strain evidence="7">NFK12</strain>
    </source>
</reference>
<keyword evidence="2" id="KW-0488">Methylation</keyword>
<sequence>MTRFSGVSRRGFTLFELLLVLALIGLFSTVFVLNIDSLMKDGEMETLEREYWRAVESARTNAVFKQQAHYLEWDPEGRQFLVVSGGATEAFPVEIESPVELEIEVLFEEIAPENSYVLIAGQLVQKREIVKVGFFPDGTCSPYEVSMRIADFETRFQMDPWTGVQLVNPNENAAGI</sequence>
<dbReference type="InterPro" id="IPR002416">
    <property type="entry name" value="T2SS_protein-GspH"/>
</dbReference>
<keyword evidence="3 6" id="KW-0812">Transmembrane</keyword>
<accession>A0A927IGJ2</accession>